<name>A0A239KNH6_EKHLU</name>
<reference evidence="15 16" key="1">
    <citation type="submission" date="2017-06" db="EMBL/GenBank/DDBJ databases">
        <authorList>
            <person name="Kim H.J."/>
            <person name="Triplett B.A."/>
        </authorList>
    </citation>
    <scope>NUCLEOTIDE SEQUENCE [LARGE SCALE GENOMIC DNA]</scope>
    <source>
        <strain evidence="15 16">DSM 19307</strain>
    </source>
</reference>
<evidence type="ECO:0000256" key="12">
    <source>
        <dbReference type="RuleBase" id="RU003693"/>
    </source>
</evidence>
<proteinExistence type="inferred from homology"/>
<keyword evidence="10" id="KW-0368">Histidine biosynthesis</keyword>
<feature type="signal peptide" evidence="13">
    <location>
        <begin position="1"/>
        <end position="27"/>
    </location>
</feature>
<dbReference type="GO" id="GO:0000105">
    <property type="term" value="P:L-histidine biosynthetic process"/>
    <property type="evidence" value="ECO:0007669"/>
    <property type="project" value="UniProtKB-KW"/>
</dbReference>
<dbReference type="Gene3D" id="3.40.640.10">
    <property type="entry name" value="Type I PLP-dependent aspartate aminotransferase-like (Major domain)"/>
    <property type="match status" value="1"/>
</dbReference>
<accession>A0A239KNH6</accession>
<dbReference type="SUPFAM" id="SSF53383">
    <property type="entry name" value="PLP-dependent transferases"/>
    <property type="match status" value="1"/>
</dbReference>
<dbReference type="AlphaFoldDB" id="A0A239KNH6"/>
<keyword evidence="9 12" id="KW-0663">Pyridoxal phosphate</keyword>
<dbReference type="Pfam" id="PF00155">
    <property type="entry name" value="Aminotran_1_2"/>
    <property type="match status" value="1"/>
</dbReference>
<dbReference type="InterPro" id="IPR004839">
    <property type="entry name" value="Aminotransferase_I/II_large"/>
</dbReference>
<protein>
    <recommendedName>
        <fullName evidence="5">histidinol-phosphate transaminase</fullName>
        <ecNumber evidence="5">2.6.1.9</ecNumber>
    </recommendedName>
</protein>
<evidence type="ECO:0000256" key="6">
    <source>
        <dbReference type="ARBA" id="ARBA00022576"/>
    </source>
</evidence>
<feature type="domain" description="Aminotransferase class I/classII large" evidence="14">
    <location>
        <begin position="43"/>
        <end position="368"/>
    </location>
</feature>
<evidence type="ECO:0000256" key="9">
    <source>
        <dbReference type="ARBA" id="ARBA00022898"/>
    </source>
</evidence>
<keyword evidence="13" id="KW-0732">Signal</keyword>
<dbReference type="PROSITE" id="PS51257">
    <property type="entry name" value="PROKAR_LIPOPROTEIN"/>
    <property type="match status" value="1"/>
</dbReference>
<comment type="pathway">
    <text evidence="3">Lipid metabolism.</text>
</comment>
<dbReference type="InterPro" id="IPR006311">
    <property type="entry name" value="TAT_signal"/>
</dbReference>
<dbReference type="CDD" id="cd00609">
    <property type="entry name" value="AAT_like"/>
    <property type="match status" value="1"/>
</dbReference>
<sequence>MSINRRDWIRQSLLASATMLVAGPHIAQGCASERPPKLQGKDDFILLNWNENPYGPSDTAIQAVNDAMKYANRYPDEQINELKEKLAAKNGLKPANFLLTAGSTEVLSLLGQHVGLQKGEILTPYPTFPTALRFGERAGASIKKVKLDANDRIDLDQTLDAISDKTTLVFICNPNNPTGTELPTDDLKTFCRKVPENVLICVDEAYVEYSNAGLKGSMISLVNELPNLVICRTFSKAYGLAGLRMGYAVSNVRNIQALRDRHLGAEISTGWPPLVAANASLDDPEFINKCVTKNAEGKQIVYDAYDKWGVKYNPSSTNFIYARQERFENDLVAKMRNKGILITKWPDMTDHIRVSISKPEHMRKFVEVVEEFLV</sequence>
<keyword evidence="16" id="KW-1185">Reference proteome</keyword>
<evidence type="ECO:0000256" key="13">
    <source>
        <dbReference type="SAM" id="SignalP"/>
    </source>
</evidence>
<dbReference type="InterPro" id="IPR015421">
    <property type="entry name" value="PyrdxlP-dep_Trfase_major"/>
</dbReference>
<keyword evidence="6 15" id="KW-0032">Aminotransferase</keyword>
<dbReference type="Proteomes" id="UP000198393">
    <property type="component" value="Unassembled WGS sequence"/>
</dbReference>
<dbReference type="InterPro" id="IPR050106">
    <property type="entry name" value="HistidinolP_aminotransfase"/>
</dbReference>
<comment type="similarity">
    <text evidence="4">Belongs to the class-II pyridoxal-phosphate-dependent aminotransferase family. Histidinol-phosphate aminotransferase subfamily.</text>
</comment>
<dbReference type="InterPro" id="IPR015424">
    <property type="entry name" value="PyrdxlP-dep_Trfase"/>
</dbReference>
<feature type="chain" id="PRO_5012467057" description="histidinol-phosphate transaminase" evidence="13">
    <location>
        <begin position="28"/>
        <end position="374"/>
    </location>
</feature>
<organism evidence="15 16">
    <name type="scientific">Ekhidna lutea</name>
    <dbReference type="NCBI Taxonomy" id="447679"/>
    <lineage>
        <taxon>Bacteria</taxon>
        <taxon>Pseudomonadati</taxon>
        <taxon>Bacteroidota</taxon>
        <taxon>Cytophagia</taxon>
        <taxon>Cytophagales</taxon>
        <taxon>Reichenbachiellaceae</taxon>
        <taxon>Ekhidna</taxon>
    </lineage>
</organism>
<dbReference type="RefSeq" id="WP_089357441.1">
    <property type="nucleotide sequence ID" value="NZ_FZPD01000004.1"/>
</dbReference>
<evidence type="ECO:0000256" key="5">
    <source>
        <dbReference type="ARBA" id="ARBA00012748"/>
    </source>
</evidence>
<dbReference type="Gene3D" id="3.90.1150.10">
    <property type="entry name" value="Aspartate Aminotransferase, domain 1"/>
    <property type="match status" value="1"/>
</dbReference>
<dbReference type="EC" id="2.6.1.9" evidence="5"/>
<evidence type="ECO:0000256" key="3">
    <source>
        <dbReference type="ARBA" id="ARBA00005189"/>
    </source>
</evidence>
<evidence type="ECO:0000256" key="8">
    <source>
        <dbReference type="ARBA" id="ARBA00022679"/>
    </source>
</evidence>
<evidence type="ECO:0000259" key="14">
    <source>
        <dbReference type="Pfam" id="PF00155"/>
    </source>
</evidence>
<comment type="cofactor">
    <cofactor evidence="1 12">
        <name>pyridoxal 5'-phosphate</name>
        <dbReference type="ChEBI" id="CHEBI:597326"/>
    </cofactor>
</comment>
<dbReference type="GO" id="GO:0004400">
    <property type="term" value="F:histidinol-phosphate transaminase activity"/>
    <property type="evidence" value="ECO:0007669"/>
    <property type="project" value="UniProtKB-EC"/>
</dbReference>
<evidence type="ECO:0000313" key="16">
    <source>
        <dbReference type="Proteomes" id="UP000198393"/>
    </source>
</evidence>
<evidence type="ECO:0000256" key="1">
    <source>
        <dbReference type="ARBA" id="ARBA00001933"/>
    </source>
</evidence>
<dbReference type="EMBL" id="FZPD01000004">
    <property type="protein sequence ID" value="SNT19099.1"/>
    <property type="molecule type" value="Genomic_DNA"/>
</dbReference>
<keyword evidence="7" id="KW-0028">Amino-acid biosynthesis</keyword>
<comment type="catalytic activity">
    <reaction evidence="11">
        <text>L-histidinol phosphate + 2-oxoglutarate = 3-(imidazol-4-yl)-2-oxopropyl phosphate + L-glutamate</text>
        <dbReference type="Rhea" id="RHEA:23744"/>
        <dbReference type="ChEBI" id="CHEBI:16810"/>
        <dbReference type="ChEBI" id="CHEBI:29985"/>
        <dbReference type="ChEBI" id="CHEBI:57766"/>
        <dbReference type="ChEBI" id="CHEBI:57980"/>
        <dbReference type="EC" id="2.6.1.9"/>
    </reaction>
</comment>
<dbReference type="PANTHER" id="PTHR43643:SF6">
    <property type="entry name" value="HISTIDINOL-PHOSPHATE AMINOTRANSFERASE"/>
    <property type="match status" value="1"/>
</dbReference>
<dbReference type="GO" id="GO:0030170">
    <property type="term" value="F:pyridoxal phosphate binding"/>
    <property type="evidence" value="ECO:0007669"/>
    <property type="project" value="InterPro"/>
</dbReference>
<dbReference type="InterPro" id="IPR001917">
    <property type="entry name" value="Aminotrans_II_pyridoxalP_BS"/>
</dbReference>
<evidence type="ECO:0000256" key="7">
    <source>
        <dbReference type="ARBA" id="ARBA00022605"/>
    </source>
</evidence>
<dbReference type="PROSITE" id="PS51318">
    <property type="entry name" value="TAT"/>
    <property type="match status" value="1"/>
</dbReference>
<dbReference type="PANTHER" id="PTHR43643">
    <property type="entry name" value="HISTIDINOL-PHOSPHATE AMINOTRANSFERASE 2"/>
    <property type="match status" value="1"/>
</dbReference>
<dbReference type="PROSITE" id="PS00599">
    <property type="entry name" value="AA_TRANSFER_CLASS_2"/>
    <property type="match status" value="1"/>
</dbReference>
<evidence type="ECO:0000256" key="2">
    <source>
        <dbReference type="ARBA" id="ARBA00005011"/>
    </source>
</evidence>
<dbReference type="InterPro" id="IPR015422">
    <property type="entry name" value="PyrdxlP-dep_Trfase_small"/>
</dbReference>
<evidence type="ECO:0000256" key="11">
    <source>
        <dbReference type="ARBA" id="ARBA00047481"/>
    </source>
</evidence>
<gene>
    <name evidence="15" type="ORF">SAMN05421640_2759</name>
</gene>
<evidence type="ECO:0000256" key="10">
    <source>
        <dbReference type="ARBA" id="ARBA00023102"/>
    </source>
</evidence>
<dbReference type="OrthoDB" id="9813612at2"/>
<evidence type="ECO:0000313" key="15">
    <source>
        <dbReference type="EMBL" id="SNT19099.1"/>
    </source>
</evidence>
<evidence type="ECO:0000256" key="4">
    <source>
        <dbReference type="ARBA" id="ARBA00007970"/>
    </source>
</evidence>
<comment type="pathway">
    <text evidence="2">Amino-acid biosynthesis; L-histidine biosynthesis; L-histidine from 5-phospho-alpha-D-ribose 1-diphosphate: step 7/9.</text>
</comment>
<keyword evidence="8 15" id="KW-0808">Transferase</keyword>